<keyword evidence="3" id="KW-1185">Reference proteome</keyword>
<feature type="transmembrane region" description="Helical" evidence="1">
    <location>
        <begin position="69"/>
        <end position="96"/>
    </location>
</feature>
<dbReference type="RefSeq" id="WP_214160014.1">
    <property type="nucleotide sequence ID" value="NZ_JAHBAY010000017.1"/>
</dbReference>
<gene>
    <name evidence="2" type="ORF">KIH74_31290</name>
</gene>
<accession>A0ABS5TRQ0</accession>
<name>A0ABS5TRQ0_9ACTN</name>
<protein>
    <recommendedName>
        <fullName evidence="4">Poxvirus protein I5</fullName>
    </recommendedName>
</protein>
<comment type="caution">
    <text evidence="2">The sequence shown here is derived from an EMBL/GenBank/DDBJ whole genome shotgun (WGS) entry which is preliminary data.</text>
</comment>
<evidence type="ECO:0000313" key="2">
    <source>
        <dbReference type="EMBL" id="MBT0773473.1"/>
    </source>
</evidence>
<keyword evidence="1" id="KW-1133">Transmembrane helix</keyword>
<sequence>MPRHSADRTLAGPSPSFALLGETLVTGALVAVGSLGVVTALPVIALAVRHLRAHLAGESTGWRTTLSELPLALRSLILPGILVPAALVVLSLNLWITRNAALPGGPAVTAISYGLVLAVIVVALRTAGSWSGEMPWPEQTRRAAARSLADLPGTGLLLGALVMSAAITLMFPPLLIVLGGLLALAALAVESRLQDERLTAGS</sequence>
<dbReference type="EMBL" id="JAHBAY010000017">
    <property type="protein sequence ID" value="MBT0773473.1"/>
    <property type="molecule type" value="Genomic_DNA"/>
</dbReference>
<feature type="transmembrane region" description="Helical" evidence="1">
    <location>
        <begin position="24"/>
        <end position="48"/>
    </location>
</feature>
<evidence type="ECO:0000313" key="3">
    <source>
        <dbReference type="Proteomes" id="UP001197247"/>
    </source>
</evidence>
<proteinExistence type="predicted"/>
<feature type="transmembrane region" description="Helical" evidence="1">
    <location>
        <begin position="173"/>
        <end position="189"/>
    </location>
</feature>
<organism evidence="2 3">
    <name type="scientific">Kineosporia corallincola</name>
    <dbReference type="NCBI Taxonomy" id="2835133"/>
    <lineage>
        <taxon>Bacteria</taxon>
        <taxon>Bacillati</taxon>
        <taxon>Actinomycetota</taxon>
        <taxon>Actinomycetes</taxon>
        <taxon>Kineosporiales</taxon>
        <taxon>Kineosporiaceae</taxon>
        <taxon>Kineosporia</taxon>
    </lineage>
</organism>
<evidence type="ECO:0008006" key="4">
    <source>
        <dbReference type="Google" id="ProtNLM"/>
    </source>
</evidence>
<dbReference type="Proteomes" id="UP001197247">
    <property type="component" value="Unassembled WGS sequence"/>
</dbReference>
<evidence type="ECO:0000256" key="1">
    <source>
        <dbReference type="SAM" id="Phobius"/>
    </source>
</evidence>
<feature type="transmembrane region" description="Helical" evidence="1">
    <location>
        <begin position="108"/>
        <end position="127"/>
    </location>
</feature>
<reference evidence="2 3" key="1">
    <citation type="submission" date="2021-05" db="EMBL/GenBank/DDBJ databases">
        <title>Kineosporia and Streptomyces sp. nov. two new marine actinobacteria isolated from Coral.</title>
        <authorList>
            <person name="Buangrab K."/>
            <person name="Sutthacheep M."/>
            <person name="Yeemin T."/>
            <person name="Harunari E."/>
            <person name="Igarashi Y."/>
            <person name="Kanchanasin P."/>
            <person name="Tanasupawat S."/>
            <person name="Phongsopitanun W."/>
        </authorList>
    </citation>
    <scope>NUCLEOTIDE SEQUENCE [LARGE SCALE GENOMIC DNA]</scope>
    <source>
        <strain evidence="2 3">J2-2</strain>
    </source>
</reference>
<keyword evidence="1" id="KW-0472">Membrane</keyword>
<keyword evidence="1" id="KW-0812">Transmembrane</keyword>